<dbReference type="Pfam" id="PF03466">
    <property type="entry name" value="LysR_substrate"/>
    <property type="match status" value="1"/>
</dbReference>
<protein>
    <submittedName>
        <fullName evidence="6">Transcriptional regulator, LysR family</fullName>
    </submittedName>
</protein>
<dbReference type="Pfam" id="PF00126">
    <property type="entry name" value="HTH_1"/>
    <property type="match status" value="1"/>
</dbReference>
<evidence type="ECO:0000256" key="5">
    <source>
        <dbReference type="SAM" id="MobiDB-lite"/>
    </source>
</evidence>
<reference evidence="6 7" key="1">
    <citation type="submission" date="2015-12" db="EMBL/GenBank/DDBJ databases">
        <title>Complete genome of Roseateles depolymerans KCTC 42856.</title>
        <authorList>
            <person name="Kim K.M."/>
        </authorList>
    </citation>
    <scope>NUCLEOTIDE SEQUENCE [LARGE SCALE GENOMIC DNA]</scope>
    <source>
        <strain evidence="6 7">KCTC 42856</strain>
    </source>
</reference>
<evidence type="ECO:0000256" key="4">
    <source>
        <dbReference type="ARBA" id="ARBA00023163"/>
    </source>
</evidence>
<dbReference type="InterPro" id="IPR036388">
    <property type="entry name" value="WH-like_DNA-bd_sf"/>
</dbReference>
<dbReference type="EMBL" id="CP013729">
    <property type="protein sequence ID" value="ALV04713.1"/>
    <property type="molecule type" value="Genomic_DNA"/>
</dbReference>
<dbReference type="PANTHER" id="PTHR30537">
    <property type="entry name" value="HTH-TYPE TRANSCRIPTIONAL REGULATOR"/>
    <property type="match status" value="1"/>
</dbReference>
<dbReference type="Gene3D" id="3.40.190.290">
    <property type="match status" value="1"/>
</dbReference>
<dbReference type="PANTHER" id="PTHR30537:SF5">
    <property type="entry name" value="HTH-TYPE TRANSCRIPTIONAL ACTIVATOR TTDR-RELATED"/>
    <property type="match status" value="1"/>
</dbReference>
<dbReference type="PRINTS" id="PR00039">
    <property type="entry name" value="HTHLYSR"/>
</dbReference>
<proteinExistence type="inferred from homology"/>
<dbReference type="KEGG" id="rdp:RD2015_208"/>
<evidence type="ECO:0000256" key="1">
    <source>
        <dbReference type="ARBA" id="ARBA00009437"/>
    </source>
</evidence>
<organism evidence="6 7">
    <name type="scientific">Roseateles depolymerans</name>
    <dbReference type="NCBI Taxonomy" id="76731"/>
    <lineage>
        <taxon>Bacteria</taxon>
        <taxon>Pseudomonadati</taxon>
        <taxon>Pseudomonadota</taxon>
        <taxon>Betaproteobacteria</taxon>
        <taxon>Burkholderiales</taxon>
        <taxon>Sphaerotilaceae</taxon>
        <taxon>Roseateles</taxon>
    </lineage>
</organism>
<dbReference type="InterPro" id="IPR036390">
    <property type="entry name" value="WH_DNA-bd_sf"/>
</dbReference>
<dbReference type="AlphaFoldDB" id="A0A0U3M8W3"/>
<keyword evidence="7" id="KW-1185">Reference proteome</keyword>
<dbReference type="SUPFAM" id="SSF46785">
    <property type="entry name" value="Winged helix' DNA-binding domain"/>
    <property type="match status" value="1"/>
</dbReference>
<dbReference type="PATRIC" id="fig|76731.3.peg.211"/>
<name>A0A0U3M8W3_9BURK</name>
<dbReference type="GO" id="GO:0003700">
    <property type="term" value="F:DNA-binding transcription factor activity"/>
    <property type="evidence" value="ECO:0007669"/>
    <property type="project" value="InterPro"/>
</dbReference>
<feature type="compositionally biased region" description="Low complexity" evidence="5">
    <location>
        <begin position="9"/>
        <end position="19"/>
    </location>
</feature>
<dbReference type="InterPro" id="IPR005119">
    <property type="entry name" value="LysR_subst-bd"/>
</dbReference>
<keyword evidence="4" id="KW-0804">Transcription</keyword>
<dbReference type="InterPro" id="IPR058163">
    <property type="entry name" value="LysR-type_TF_proteobact-type"/>
</dbReference>
<dbReference type="GO" id="GO:0043565">
    <property type="term" value="F:sequence-specific DNA binding"/>
    <property type="evidence" value="ECO:0007669"/>
    <property type="project" value="TreeGrafter"/>
</dbReference>
<dbReference type="OrthoDB" id="8928056at2"/>
<sequence>MAKSKGESRSVSPSVSSSVRRSDGHSARADAPAQPVTSPLRAEARDEWLWPQLQALVAIGRLGSFTKAAQRLGLSKAAISQRVADLEHHLDQQLVQRTTRSVRLTDAGQRLMEQAEPGMALLNRSLSEAREAAGQPRGVLRVTAPVALGRQHVAPSLVDFFERHPALRIELDLTDRLVPLAQEGFDLAIRHTSQPPDTHVATRLCASRALLLASPAYLGRFGTPQHPAELAQHRCLPYLRPGPAQWFFERQTPALERLRVPVQGLLRAGNSEVLRDAALSGLGLALLPDFSARDALRRGDLVEVLPQWRVVGFFGDSIYAIHPWSGHTPQGVRLLVEHLRSVMSAGFAA</sequence>
<evidence type="ECO:0000256" key="3">
    <source>
        <dbReference type="ARBA" id="ARBA00023125"/>
    </source>
</evidence>
<dbReference type="PROSITE" id="PS50931">
    <property type="entry name" value="HTH_LYSR"/>
    <property type="match status" value="1"/>
</dbReference>
<comment type="similarity">
    <text evidence="1">Belongs to the LysR transcriptional regulatory family.</text>
</comment>
<evidence type="ECO:0000256" key="2">
    <source>
        <dbReference type="ARBA" id="ARBA00023015"/>
    </source>
</evidence>
<dbReference type="Gene3D" id="1.10.10.10">
    <property type="entry name" value="Winged helix-like DNA-binding domain superfamily/Winged helix DNA-binding domain"/>
    <property type="match status" value="1"/>
</dbReference>
<dbReference type="STRING" id="76731.RD2015_208"/>
<accession>A0A0U3M8W3</accession>
<dbReference type="GO" id="GO:0006351">
    <property type="term" value="P:DNA-templated transcription"/>
    <property type="evidence" value="ECO:0007669"/>
    <property type="project" value="TreeGrafter"/>
</dbReference>
<dbReference type="CDD" id="cd08422">
    <property type="entry name" value="PBP2_CrgA_like"/>
    <property type="match status" value="1"/>
</dbReference>
<dbReference type="InterPro" id="IPR000847">
    <property type="entry name" value="LysR_HTH_N"/>
</dbReference>
<dbReference type="SUPFAM" id="SSF53850">
    <property type="entry name" value="Periplasmic binding protein-like II"/>
    <property type="match status" value="1"/>
</dbReference>
<evidence type="ECO:0000313" key="6">
    <source>
        <dbReference type="EMBL" id="ALV04713.1"/>
    </source>
</evidence>
<keyword evidence="3" id="KW-0238">DNA-binding</keyword>
<evidence type="ECO:0000313" key="7">
    <source>
        <dbReference type="Proteomes" id="UP000060699"/>
    </source>
</evidence>
<feature type="region of interest" description="Disordered" evidence="5">
    <location>
        <begin position="1"/>
        <end position="39"/>
    </location>
</feature>
<keyword evidence="2" id="KW-0805">Transcription regulation</keyword>
<gene>
    <name evidence="6" type="ORF">RD2015_208</name>
</gene>
<dbReference type="Proteomes" id="UP000060699">
    <property type="component" value="Chromosome"/>
</dbReference>
<dbReference type="FunFam" id="1.10.10.10:FF:000001">
    <property type="entry name" value="LysR family transcriptional regulator"/>
    <property type="match status" value="1"/>
</dbReference>
<dbReference type="RefSeq" id="WP_083525213.1">
    <property type="nucleotide sequence ID" value="NZ_CP013729.1"/>
</dbReference>